<reference evidence="3 4" key="1">
    <citation type="journal article" date="2015" name="Sci. Rep.">
        <title>Genome of the facultative scuticociliatosis pathogen Pseudocohnilembus persalinus provides insight into its virulence through horizontal gene transfer.</title>
        <authorList>
            <person name="Xiong J."/>
            <person name="Wang G."/>
            <person name="Cheng J."/>
            <person name="Tian M."/>
            <person name="Pan X."/>
            <person name="Warren A."/>
            <person name="Jiang C."/>
            <person name="Yuan D."/>
            <person name="Miao W."/>
        </authorList>
    </citation>
    <scope>NUCLEOTIDE SEQUENCE [LARGE SCALE GENOMIC DNA]</scope>
    <source>
        <strain evidence="3">36N120E</strain>
    </source>
</reference>
<dbReference type="InterPro" id="IPR051746">
    <property type="entry name" value="Kelch_domain_containing_8"/>
</dbReference>
<proteinExistence type="predicted"/>
<dbReference type="InParanoid" id="A0A0V0QWW5"/>
<dbReference type="InterPro" id="IPR006652">
    <property type="entry name" value="Kelch_1"/>
</dbReference>
<keyword evidence="2" id="KW-0677">Repeat</keyword>
<comment type="caution">
    <text evidence="3">The sequence shown here is derived from an EMBL/GenBank/DDBJ whole genome shotgun (WGS) entry which is preliminary data.</text>
</comment>
<dbReference type="PANTHER" id="PTHR46260">
    <property type="entry name" value="RING-TYPE DOMAIN-CONTAINING PROTEIN"/>
    <property type="match status" value="1"/>
</dbReference>
<evidence type="ECO:0000256" key="1">
    <source>
        <dbReference type="ARBA" id="ARBA00022441"/>
    </source>
</evidence>
<organism evidence="3 4">
    <name type="scientific">Pseudocohnilembus persalinus</name>
    <name type="common">Ciliate</name>
    <dbReference type="NCBI Taxonomy" id="266149"/>
    <lineage>
        <taxon>Eukaryota</taxon>
        <taxon>Sar</taxon>
        <taxon>Alveolata</taxon>
        <taxon>Ciliophora</taxon>
        <taxon>Intramacronucleata</taxon>
        <taxon>Oligohymenophorea</taxon>
        <taxon>Scuticociliatia</taxon>
        <taxon>Philasterida</taxon>
        <taxon>Pseudocohnilembidae</taxon>
        <taxon>Pseudocohnilembus</taxon>
    </lineage>
</organism>
<dbReference type="Gene3D" id="2.120.10.80">
    <property type="entry name" value="Kelch-type beta propeller"/>
    <property type="match status" value="1"/>
</dbReference>
<evidence type="ECO:0000313" key="4">
    <source>
        <dbReference type="Proteomes" id="UP000054937"/>
    </source>
</evidence>
<evidence type="ECO:0008006" key="5">
    <source>
        <dbReference type="Google" id="ProtNLM"/>
    </source>
</evidence>
<dbReference type="AlphaFoldDB" id="A0A0V0QWW5"/>
<gene>
    <name evidence="3" type="ORF">PPERSA_05037</name>
</gene>
<dbReference type="SMART" id="SM00612">
    <property type="entry name" value="Kelch"/>
    <property type="match status" value="2"/>
</dbReference>
<keyword evidence="1" id="KW-0880">Kelch repeat</keyword>
<dbReference type="Proteomes" id="UP000054937">
    <property type="component" value="Unassembled WGS sequence"/>
</dbReference>
<accession>A0A0V0QWW5</accession>
<protein>
    <recommendedName>
        <fullName evidence="5">Galactose oxidase/kelch, beta-propeller</fullName>
    </recommendedName>
</protein>
<evidence type="ECO:0000256" key="2">
    <source>
        <dbReference type="ARBA" id="ARBA00022737"/>
    </source>
</evidence>
<dbReference type="Pfam" id="PF01344">
    <property type="entry name" value="Kelch_1"/>
    <property type="match status" value="2"/>
</dbReference>
<dbReference type="PANTHER" id="PTHR46260:SF3">
    <property type="entry name" value="RING-TYPE DOMAIN-CONTAINING PROTEIN"/>
    <property type="match status" value="1"/>
</dbReference>
<keyword evidence="4" id="KW-1185">Reference proteome</keyword>
<evidence type="ECO:0000313" key="3">
    <source>
        <dbReference type="EMBL" id="KRX06424.1"/>
    </source>
</evidence>
<name>A0A0V0QWW5_PSEPJ</name>
<sequence>MVYFQNKFINWTNCKYFIDPDGYLYLIGGEQKGKITCEKAALDKLEFQMFDLPSLNEIFQNNENFKEFRGANLLPQVLTKKEYQNSLILNKQINEETKYPNFFIFGSETNRFILKLKLNAKEVKSKKVPENLALFSYQGLIKLQNKTENYFLTGGITDDIQKPQKICQIYDAKKNSVEKLPDMPEPRWAAQLLQKDHFIYVIGGRLNGVEDSYITNTCLRFDLQLKEWVKIANMNKKRSLSCVKIINDKIIIAGGINENGLRLQSFEVYNEKFNVWEMMGLELYQGLEASQMIEIKQQESHMLLFLGGRTDQGDQIQVQGLDIKNGFDISIPVQAGNMQIERRCHKILNLNNNSYLIFGGSIFRNYSVEYLVYDEKKKQLINSKKLNKFIEQFNKQFIDVMKLPISDIQKFSIS</sequence>
<dbReference type="SUPFAM" id="SSF117281">
    <property type="entry name" value="Kelch motif"/>
    <property type="match status" value="1"/>
</dbReference>
<dbReference type="InterPro" id="IPR015915">
    <property type="entry name" value="Kelch-typ_b-propeller"/>
</dbReference>
<dbReference type="EMBL" id="LDAU01000096">
    <property type="protein sequence ID" value="KRX06424.1"/>
    <property type="molecule type" value="Genomic_DNA"/>
</dbReference>